<dbReference type="InterPro" id="IPR015920">
    <property type="entry name" value="Cellobiose_DH-like_cyt"/>
</dbReference>
<sequence length="299" mass="31055">MSLKSLLLAALPLLTPCLAQDDPIKYTDGPSGIAFNTWPQGDITWGMALPPKALTEDSTEFLGLLTCKGTGYCGISFGGGMVGSLLLLAYPSNGKVLTSFRWATDYAPPGVYTGAAKLTQVSSVVNSTHYSVIFRCRDCLAWDQDGEAGSAPTSVGFMVLGWAHSANAPSNAGCADTAGVRIHSSQGLFGAVYGDDIASPLYSSWAAKATNTVTGSCAGSGPVVVTSVVALPPRPTASVGPIIPGPIVPACARSYKVVAGDYCWKIATENGLSLDQLYQINPGLKCEPLEIGVVVCLRR</sequence>
<dbReference type="SUPFAM" id="SSF49344">
    <property type="entry name" value="CBD9-like"/>
    <property type="match status" value="1"/>
</dbReference>
<keyword evidence="1" id="KW-0732">Signal</keyword>
<evidence type="ECO:0000256" key="1">
    <source>
        <dbReference type="SAM" id="SignalP"/>
    </source>
</evidence>
<dbReference type="PANTHER" id="PTHR47190:SF1">
    <property type="entry name" value="GLUCOSE-METHANOL-CHOLINE OXIDOREDUCTASE N-TERMINAL DOMAIN-CONTAINING PROTEIN"/>
    <property type="match status" value="1"/>
</dbReference>
<feature type="domain" description="LysM" evidence="2">
    <location>
        <begin position="253"/>
        <end position="297"/>
    </location>
</feature>
<dbReference type="SUPFAM" id="SSF54106">
    <property type="entry name" value="LysM domain"/>
    <property type="match status" value="1"/>
</dbReference>
<gene>
    <name evidence="3" type="ORF">B0T16DRAFT_460312</name>
</gene>
<evidence type="ECO:0000259" key="2">
    <source>
        <dbReference type="PROSITE" id="PS51782"/>
    </source>
</evidence>
<protein>
    <recommendedName>
        <fullName evidence="2">LysM domain-containing protein</fullName>
    </recommendedName>
</protein>
<accession>A0AA39Y499</accession>
<dbReference type="Gene3D" id="3.10.350.10">
    <property type="entry name" value="LysM domain"/>
    <property type="match status" value="1"/>
</dbReference>
<dbReference type="InterPro" id="IPR053208">
    <property type="entry name" value="GMC_Oxidoreductase_CD"/>
</dbReference>
<feature type="chain" id="PRO_5041465895" description="LysM domain-containing protein" evidence="1">
    <location>
        <begin position="20"/>
        <end position="299"/>
    </location>
</feature>
<dbReference type="FunFam" id="2.60.40.1210:FF:000004">
    <property type="entry name" value="Cellobiose dehydrogenase"/>
    <property type="match status" value="1"/>
</dbReference>
<dbReference type="EMBL" id="JAULSV010000005">
    <property type="protein sequence ID" value="KAK0644235.1"/>
    <property type="molecule type" value="Genomic_DNA"/>
</dbReference>
<keyword evidence="4" id="KW-1185">Reference proteome</keyword>
<dbReference type="Proteomes" id="UP001174936">
    <property type="component" value="Unassembled WGS sequence"/>
</dbReference>
<comment type="caution">
    <text evidence="3">The sequence shown here is derived from an EMBL/GenBank/DDBJ whole genome shotgun (WGS) entry which is preliminary data.</text>
</comment>
<dbReference type="Pfam" id="PF01476">
    <property type="entry name" value="LysM"/>
    <property type="match status" value="1"/>
</dbReference>
<dbReference type="InterPro" id="IPR018392">
    <property type="entry name" value="LysM"/>
</dbReference>
<dbReference type="Pfam" id="PF16010">
    <property type="entry name" value="CDH-cyt"/>
    <property type="match status" value="1"/>
</dbReference>
<dbReference type="SMART" id="SM00257">
    <property type="entry name" value="LysM"/>
    <property type="match status" value="1"/>
</dbReference>
<organism evidence="3 4">
    <name type="scientific">Cercophora newfieldiana</name>
    <dbReference type="NCBI Taxonomy" id="92897"/>
    <lineage>
        <taxon>Eukaryota</taxon>
        <taxon>Fungi</taxon>
        <taxon>Dikarya</taxon>
        <taxon>Ascomycota</taxon>
        <taxon>Pezizomycotina</taxon>
        <taxon>Sordariomycetes</taxon>
        <taxon>Sordariomycetidae</taxon>
        <taxon>Sordariales</taxon>
        <taxon>Lasiosphaeriaceae</taxon>
        <taxon>Cercophora</taxon>
    </lineage>
</organism>
<dbReference type="Gene3D" id="2.60.40.1210">
    <property type="entry name" value="Cellobiose dehydrogenase, cytochrome domain"/>
    <property type="match status" value="1"/>
</dbReference>
<dbReference type="CDD" id="cd00118">
    <property type="entry name" value="LysM"/>
    <property type="match status" value="1"/>
</dbReference>
<evidence type="ECO:0000313" key="4">
    <source>
        <dbReference type="Proteomes" id="UP001174936"/>
    </source>
</evidence>
<reference evidence="3" key="1">
    <citation type="submission" date="2023-06" db="EMBL/GenBank/DDBJ databases">
        <title>Genome-scale phylogeny and comparative genomics of the fungal order Sordariales.</title>
        <authorList>
            <consortium name="Lawrence Berkeley National Laboratory"/>
            <person name="Hensen N."/>
            <person name="Bonometti L."/>
            <person name="Westerberg I."/>
            <person name="Brannstrom I.O."/>
            <person name="Guillou S."/>
            <person name="Cros-Aarteil S."/>
            <person name="Calhoun S."/>
            <person name="Haridas S."/>
            <person name="Kuo A."/>
            <person name="Mondo S."/>
            <person name="Pangilinan J."/>
            <person name="Riley R."/>
            <person name="Labutti K."/>
            <person name="Andreopoulos B."/>
            <person name="Lipzen A."/>
            <person name="Chen C."/>
            <person name="Yanf M."/>
            <person name="Daum C."/>
            <person name="Ng V."/>
            <person name="Clum A."/>
            <person name="Steindorff A."/>
            <person name="Ohm R."/>
            <person name="Martin F."/>
            <person name="Silar P."/>
            <person name="Natvig D."/>
            <person name="Lalanne C."/>
            <person name="Gautier V."/>
            <person name="Ament-Velasquez S.L."/>
            <person name="Kruys A."/>
            <person name="Hutchinson M.I."/>
            <person name="Powell A.J."/>
            <person name="Barry K."/>
            <person name="Miller A.N."/>
            <person name="Grigoriev I.V."/>
            <person name="Debuchy R."/>
            <person name="Gladieux P."/>
            <person name="Thoren M.H."/>
            <person name="Johannesson H."/>
        </authorList>
    </citation>
    <scope>NUCLEOTIDE SEQUENCE</scope>
    <source>
        <strain evidence="3">SMH2532-1</strain>
    </source>
</reference>
<dbReference type="InterPro" id="IPR036779">
    <property type="entry name" value="LysM_dom_sf"/>
</dbReference>
<dbReference type="PANTHER" id="PTHR47190">
    <property type="entry name" value="DEHYDROGENASE, PUTATIVE-RELATED"/>
    <property type="match status" value="1"/>
</dbReference>
<proteinExistence type="predicted"/>
<evidence type="ECO:0000313" key="3">
    <source>
        <dbReference type="EMBL" id="KAK0644235.1"/>
    </source>
</evidence>
<dbReference type="PROSITE" id="PS51782">
    <property type="entry name" value="LYSM"/>
    <property type="match status" value="1"/>
</dbReference>
<dbReference type="AlphaFoldDB" id="A0AA39Y499"/>
<name>A0AA39Y499_9PEZI</name>
<dbReference type="CDD" id="cd09630">
    <property type="entry name" value="CDH_like_cytochrome"/>
    <property type="match status" value="1"/>
</dbReference>
<feature type="signal peptide" evidence="1">
    <location>
        <begin position="1"/>
        <end position="19"/>
    </location>
</feature>